<dbReference type="Proteomes" id="UP000177821">
    <property type="component" value="Unassembled WGS sequence"/>
</dbReference>
<dbReference type="Gene3D" id="3.60.21.10">
    <property type="match status" value="1"/>
</dbReference>
<protein>
    <recommendedName>
        <fullName evidence="1">Calcineurin-like phosphoesterase domain-containing protein</fullName>
    </recommendedName>
</protein>
<evidence type="ECO:0000259" key="1">
    <source>
        <dbReference type="Pfam" id="PF00149"/>
    </source>
</evidence>
<dbReference type="AlphaFoldDB" id="A0A1G1WQ43"/>
<gene>
    <name evidence="2" type="ORF">A3J50_04405</name>
</gene>
<comment type="caution">
    <text evidence="2">The sequence shown here is derived from an EMBL/GenBank/DDBJ whole genome shotgun (WGS) entry which is preliminary data.</text>
</comment>
<accession>A0A1G1WQ43</accession>
<dbReference type="Pfam" id="PF00149">
    <property type="entry name" value="Metallophos"/>
    <property type="match status" value="1"/>
</dbReference>
<dbReference type="PANTHER" id="PTHR43143">
    <property type="entry name" value="METALLOPHOSPHOESTERASE, CALCINEURIN SUPERFAMILY"/>
    <property type="match status" value="1"/>
</dbReference>
<feature type="domain" description="Calcineurin-like phosphoesterase" evidence="1">
    <location>
        <begin position="50"/>
        <end position="227"/>
    </location>
</feature>
<organism evidence="2 3">
    <name type="scientific">Candidatus Woykebacteria bacterium RIFCSPHIGHO2_02_FULL_43_16b</name>
    <dbReference type="NCBI Taxonomy" id="1802601"/>
    <lineage>
        <taxon>Bacteria</taxon>
        <taxon>Candidatus Woykeibacteriota</taxon>
    </lineage>
</organism>
<name>A0A1G1WQ43_9BACT</name>
<dbReference type="InterPro" id="IPR029052">
    <property type="entry name" value="Metallo-depent_PP-like"/>
</dbReference>
<dbReference type="SUPFAM" id="SSF56300">
    <property type="entry name" value="Metallo-dependent phosphatases"/>
    <property type="match status" value="1"/>
</dbReference>
<evidence type="ECO:0000313" key="3">
    <source>
        <dbReference type="Proteomes" id="UP000177821"/>
    </source>
</evidence>
<sequence>MIGLLLVSYSFYVKTSGNNPLNISFDLLELLAKYLPNSSKNPYDRNSLYRFAVMSDIHSDENYAQLALVAAKEKKVQYIVITGDWTKVGTKEELNEMKQIFDDSEIPYYSVPGDHDLWESGIANFRAVFGSPYQSFDKNGVHHILIDTSDTERGIGRDQMEWLKKDLSANNEKKILVFMHLPLYHPTSYRTIWEKQGENSGVKKETDELLSLLSDYGVERVFAGDHHLSSSYEEPSSGLKIRIVGAITLERNLQKPRFDLIDVFDDRSIEIEEVVLE</sequence>
<dbReference type="InterPro" id="IPR004843">
    <property type="entry name" value="Calcineurin-like_PHP"/>
</dbReference>
<dbReference type="InterPro" id="IPR051918">
    <property type="entry name" value="STPP_CPPED1"/>
</dbReference>
<dbReference type="PANTHER" id="PTHR43143:SF1">
    <property type="entry name" value="SERINE_THREONINE-PROTEIN PHOSPHATASE CPPED1"/>
    <property type="match status" value="1"/>
</dbReference>
<evidence type="ECO:0000313" key="2">
    <source>
        <dbReference type="EMBL" id="OGY29823.1"/>
    </source>
</evidence>
<proteinExistence type="predicted"/>
<dbReference type="GO" id="GO:0016787">
    <property type="term" value="F:hydrolase activity"/>
    <property type="evidence" value="ECO:0007669"/>
    <property type="project" value="InterPro"/>
</dbReference>
<reference evidence="2 3" key="1">
    <citation type="journal article" date="2016" name="Nat. Commun.">
        <title>Thousands of microbial genomes shed light on interconnected biogeochemical processes in an aquifer system.</title>
        <authorList>
            <person name="Anantharaman K."/>
            <person name="Brown C.T."/>
            <person name="Hug L.A."/>
            <person name="Sharon I."/>
            <person name="Castelle C.J."/>
            <person name="Probst A.J."/>
            <person name="Thomas B.C."/>
            <person name="Singh A."/>
            <person name="Wilkins M.J."/>
            <person name="Karaoz U."/>
            <person name="Brodie E.L."/>
            <person name="Williams K.H."/>
            <person name="Hubbard S.S."/>
            <person name="Banfield J.F."/>
        </authorList>
    </citation>
    <scope>NUCLEOTIDE SEQUENCE [LARGE SCALE GENOMIC DNA]</scope>
</reference>
<dbReference type="EMBL" id="MHCX01000013">
    <property type="protein sequence ID" value="OGY29823.1"/>
    <property type="molecule type" value="Genomic_DNA"/>
</dbReference>